<dbReference type="AlphaFoldDB" id="A0A3A3FL88"/>
<sequence>MTELAEVDVDKYRILERMMHNENEAVDTDLYCISALLAERLAEISPKLSSSEMERFIEIGAAICRYGHREFGASVPVEDLFPQSEIWSNLR</sequence>
<evidence type="ECO:0000313" key="1">
    <source>
        <dbReference type="EMBL" id="RJF96067.1"/>
    </source>
</evidence>
<gene>
    <name evidence="1" type="ORF">D3871_22265</name>
</gene>
<dbReference type="Proteomes" id="UP000265955">
    <property type="component" value="Unassembled WGS sequence"/>
</dbReference>
<proteinExistence type="predicted"/>
<reference evidence="2" key="1">
    <citation type="submission" date="2018-09" db="EMBL/GenBank/DDBJ databases">
        <authorList>
            <person name="Zhu H."/>
        </authorList>
    </citation>
    <scope>NUCLEOTIDE SEQUENCE [LARGE SCALE GENOMIC DNA]</scope>
    <source>
        <strain evidence="2">K1R23-30</strain>
    </source>
</reference>
<organism evidence="1 2">
    <name type="scientific">Noviherbaspirillum saxi</name>
    <dbReference type="NCBI Taxonomy" id="2320863"/>
    <lineage>
        <taxon>Bacteria</taxon>
        <taxon>Pseudomonadati</taxon>
        <taxon>Pseudomonadota</taxon>
        <taxon>Betaproteobacteria</taxon>
        <taxon>Burkholderiales</taxon>
        <taxon>Oxalobacteraceae</taxon>
        <taxon>Noviherbaspirillum</taxon>
    </lineage>
</organism>
<comment type="caution">
    <text evidence="1">The sequence shown here is derived from an EMBL/GenBank/DDBJ whole genome shotgun (WGS) entry which is preliminary data.</text>
</comment>
<dbReference type="OrthoDB" id="8778744at2"/>
<protein>
    <submittedName>
        <fullName evidence="1">Uncharacterized protein</fullName>
    </submittedName>
</protein>
<keyword evidence="2" id="KW-1185">Reference proteome</keyword>
<evidence type="ECO:0000313" key="2">
    <source>
        <dbReference type="Proteomes" id="UP000265955"/>
    </source>
</evidence>
<accession>A0A3A3FL88</accession>
<name>A0A3A3FL88_9BURK</name>
<dbReference type="RefSeq" id="WP_147376871.1">
    <property type="nucleotide sequence ID" value="NZ_QYUO01000002.1"/>
</dbReference>
<dbReference type="EMBL" id="QYUO01000002">
    <property type="protein sequence ID" value="RJF96067.1"/>
    <property type="molecule type" value="Genomic_DNA"/>
</dbReference>